<reference evidence="2" key="2">
    <citation type="journal article" date="2015" name="Genome Biol. Evol.">
        <title>Complete Genome Sequence and Transcriptomic Analysis of the Novel Pathogen Elizabethkingia anophelis in Response to Oxidative Stress.</title>
        <authorList>
            <person name="Li Y."/>
            <person name="Liu Y."/>
            <person name="Chew S.C."/>
            <person name="Tay M."/>
            <person name="Salido M.M."/>
            <person name="Teo J."/>
            <person name="Lauro F.M."/>
            <person name="Givskov M."/>
            <person name="Yang L."/>
        </authorList>
    </citation>
    <scope>NUCLEOTIDE SEQUENCE</scope>
    <source>
        <strain evidence="2">NUHP1</strain>
    </source>
</reference>
<organism evidence="2 3">
    <name type="scientific">Elizabethkingia anophelis NUHP1</name>
    <dbReference type="NCBI Taxonomy" id="1338011"/>
    <lineage>
        <taxon>Bacteria</taxon>
        <taxon>Pseudomonadati</taxon>
        <taxon>Bacteroidota</taxon>
        <taxon>Flavobacteriia</taxon>
        <taxon>Flavobacteriales</taxon>
        <taxon>Weeksellaceae</taxon>
        <taxon>Elizabethkingia</taxon>
    </lineage>
</organism>
<protein>
    <submittedName>
        <fullName evidence="2">Uncharacterized protein</fullName>
    </submittedName>
</protein>
<dbReference type="EMBL" id="CP007547">
    <property type="protein sequence ID" value="AIL45492.1"/>
    <property type="molecule type" value="Genomic_DNA"/>
</dbReference>
<dbReference type="AlphaFoldDB" id="A0A077EDC6"/>
<dbReference type="RefSeq" id="WP_024564572.1">
    <property type="nucleotide sequence ID" value="NZ_CP007547.1"/>
</dbReference>
<accession>A0A077EDC6</accession>
<keyword evidence="1" id="KW-0732">Signal</keyword>
<proteinExistence type="predicted"/>
<gene>
    <name evidence="2" type="ORF">BD94_1717</name>
</gene>
<reference evidence="2" key="1">
    <citation type="journal article" date="2013" name="Lancet">
        <title>First case of E anophelis outbreak in an intensive-care unit.</title>
        <authorList>
            <person name="Teo J."/>
            <person name="Tan S.Y."/>
            <person name="Tay M."/>
            <person name="Ding Y."/>
            <person name="Kjelleberg S."/>
            <person name="Givskov M."/>
            <person name="Lin R.T."/>
            <person name="Yang L."/>
        </authorList>
    </citation>
    <scope>NUCLEOTIDE SEQUENCE [LARGE SCALE GENOMIC DNA]</scope>
    <source>
        <strain evidence="2">NUHP1</strain>
    </source>
</reference>
<evidence type="ECO:0000313" key="3">
    <source>
        <dbReference type="Proteomes" id="UP000028933"/>
    </source>
</evidence>
<evidence type="ECO:0000313" key="2">
    <source>
        <dbReference type="EMBL" id="AIL45492.1"/>
    </source>
</evidence>
<dbReference type="HOGENOM" id="CLU_071048_0_0_10"/>
<sequence>MRCLLIFFAFLLCLCISGQGYTLEHDKATELLGNLYKDVKYREREVSYHAIVSTDAATVEVYINGYPIHQKKAVVGQSGRTGGSNPINECILKSGEQNWEVRVYPAYNSDGTQQAQLSKEARFTIRLDKLRFNDNGVDNLEDPVILMETPKVFEVSAKGNTEETYKDAGKPVMIYKGTFNADVPYTLKGWGDSVDLTKEDKSLLEKELVVKYKELWDLLDKRQTDLLAKKILNREKEISQALFYTKDENDNYLKTFFDKFGKEEKKMKPLENYKMVFYGNKMVALVSNDPVYKYYPVLRANYGENGRKMLSYIMVFHRPKMGMPLEIIR</sequence>
<name>A0A077EDC6_9FLAO</name>
<dbReference type="STRING" id="1338011.BD94_1717"/>
<dbReference type="KEGG" id="eao:BD94_1717"/>
<feature type="signal peptide" evidence="1">
    <location>
        <begin position="1"/>
        <end position="20"/>
    </location>
</feature>
<evidence type="ECO:0000256" key="1">
    <source>
        <dbReference type="SAM" id="SignalP"/>
    </source>
</evidence>
<dbReference type="eggNOG" id="ENOG5032UYA">
    <property type="taxonomic scope" value="Bacteria"/>
</dbReference>
<dbReference type="Proteomes" id="UP000028933">
    <property type="component" value="Chromosome"/>
</dbReference>
<feature type="chain" id="PRO_5001717597" evidence="1">
    <location>
        <begin position="21"/>
        <end position="329"/>
    </location>
</feature>